<dbReference type="Pfam" id="PF00356">
    <property type="entry name" value="LacI"/>
    <property type="match status" value="1"/>
</dbReference>
<dbReference type="CDD" id="cd01545">
    <property type="entry name" value="PBP1_SalR"/>
    <property type="match status" value="1"/>
</dbReference>
<proteinExistence type="predicted"/>
<dbReference type="InterPro" id="IPR028082">
    <property type="entry name" value="Peripla_BP_I"/>
</dbReference>
<keyword evidence="6" id="KW-1185">Reference proteome</keyword>
<dbReference type="PROSITE" id="PS50932">
    <property type="entry name" value="HTH_LACI_2"/>
    <property type="match status" value="1"/>
</dbReference>
<dbReference type="EMBL" id="JACIJB010000002">
    <property type="protein sequence ID" value="MBB5660282.1"/>
    <property type="molecule type" value="Genomic_DNA"/>
</dbReference>
<organism evidence="5 6">
    <name type="scientific">Brevundimonas halotolerans</name>
    <dbReference type="NCBI Taxonomy" id="69670"/>
    <lineage>
        <taxon>Bacteria</taxon>
        <taxon>Pseudomonadati</taxon>
        <taxon>Pseudomonadota</taxon>
        <taxon>Alphaproteobacteria</taxon>
        <taxon>Caulobacterales</taxon>
        <taxon>Caulobacteraceae</taxon>
        <taxon>Brevundimonas</taxon>
    </lineage>
</organism>
<gene>
    <name evidence="5" type="ORF">FHS65_001022</name>
</gene>
<dbReference type="SUPFAM" id="SSF47413">
    <property type="entry name" value="lambda repressor-like DNA-binding domains"/>
    <property type="match status" value="1"/>
</dbReference>
<dbReference type="AlphaFoldDB" id="A0A7W9A2K5"/>
<evidence type="ECO:0000259" key="4">
    <source>
        <dbReference type="PROSITE" id="PS50932"/>
    </source>
</evidence>
<dbReference type="PROSITE" id="PS00356">
    <property type="entry name" value="HTH_LACI_1"/>
    <property type="match status" value="1"/>
</dbReference>
<protein>
    <submittedName>
        <fullName evidence="5">LacI family transcriptional regulator</fullName>
    </submittedName>
</protein>
<dbReference type="GO" id="GO:0003700">
    <property type="term" value="F:DNA-binding transcription factor activity"/>
    <property type="evidence" value="ECO:0007669"/>
    <property type="project" value="TreeGrafter"/>
</dbReference>
<keyword evidence="3" id="KW-0804">Transcription</keyword>
<evidence type="ECO:0000313" key="5">
    <source>
        <dbReference type="EMBL" id="MBB5660282.1"/>
    </source>
</evidence>
<feature type="domain" description="HTH lacI-type" evidence="4">
    <location>
        <begin position="1"/>
        <end position="55"/>
    </location>
</feature>
<comment type="caution">
    <text evidence="5">The sequence shown here is derived from an EMBL/GenBank/DDBJ whole genome shotgun (WGS) entry which is preliminary data.</text>
</comment>
<name>A0A7W9A2K5_9CAUL</name>
<keyword evidence="1" id="KW-0805">Transcription regulation</keyword>
<dbReference type="PRINTS" id="PR00036">
    <property type="entry name" value="HTHLACI"/>
</dbReference>
<dbReference type="Proteomes" id="UP000548978">
    <property type="component" value="Unassembled WGS sequence"/>
</dbReference>
<dbReference type="InterPro" id="IPR010982">
    <property type="entry name" value="Lambda_DNA-bd_dom_sf"/>
</dbReference>
<dbReference type="SMART" id="SM00354">
    <property type="entry name" value="HTH_LACI"/>
    <property type="match status" value="1"/>
</dbReference>
<dbReference type="GO" id="GO:0000976">
    <property type="term" value="F:transcription cis-regulatory region binding"/>
    <property type="evidence" value="ECO:0007669"/>
    <property type="project" value="TreeGrafter"/>
</dbReference>
<dbReference type="SUPFAM" id="SSF53822">
    <property type="entry name" value="Periplasmic binding protein-like I"/>
    <property type="match status" value="1"/>
</dbReference>
<dbReference type="CDD" id="cd01392">
    <property type="entry name" value="HTH_LacI"/>
    <property type="match status" value="1"/>
</dbReference>
<dbReference type="InterPro" id="IPR046335">
    <property type="entry name" value="LacI/GalR-like_sensor"/>
</dbReference>
<evidence type="ECO:0000256" key="3">
    <source>
        <dbReference type="ARBA" id="ARBA00023163"/>
    </source>
</evidence>
<dbReference type="Gene3D" id="1.10.260.40">
    <property type="entry name" value="lambda repressor-like DNA-binding domains"/>
    <property type="match status" value="1"/>
</dbReference>
<dbReference type="Pfam" id="PF13377">
    <property type="entry name" value="Peripla_BP_3"/>
    <property type="match status" value="1"/>
</dbReference>
<dbReference type="Gene3D" id="3.40.50.2300">
    <property type="match status" value="2"/>
</dbReference>
<dbReference type="PANTHER" id="PTHR30146">
    <property type="entry name" value="LACI-RELATED TRANSCRIPTIONAL REPRESSOR"/>
    <property type="match status" value="1"/>
</dbReference>
<evidence type="ECO:0000256" key="1">
    <source>
        <dbReference type="ARBA" id="ARBA00023015"/>
    </source>
</evidence>
<dbReference type="PANTHER" id="PTHR30146:SF153">
    <property type="entry name" value="LACTOSE OPERON REPRESSOR"/>
    <property type="match status" value="1"/>
</dbReference>
<dbReference type="InterPro" id="IPR000843">
    <property type="entry name" value="HTH_LacI"/>
</dbReference>
<reference evidence="5 6" key="1">
    <citation type="submission" date="2020-08" db="EMBL/GenBank/DDBJ databases">
        <title>Genomic Encyclopedia of Type Strains, Phase IV (KMG-IV): sequencing the most valuable type-strain genomes for metagenomic binning, comparative biology and taxonomic classification.</title>
        <authorList>
            <person name="Goeker M."/>
        </authorList>
    </citation>
    <scope>NUCLEOTIDE SEQUENCE [LARGE SCALE GENOMIC DNA]</scope>
    <source>
        <strain evidence="5 6">DSM 24448</strain>
    </source>
</reference>
<evidence type="ECO:0000313" key="6">
    <source>
        <dbReference type="Proteomes" id="UP000548978"/>
    </source>
</evidence>
<accession>A0A7W9A2K5</accession>
<evidence type="ECO:0000256" key="2">
    <source>
        <dbReference type="ARBA" id="ARBA00023125"/>
    </source>
</evidence>
<sequence>MTINDVARLAGVSKKTVSRVINNSPLLRAETREKVQKVIADSGFAPDPQARGLAFRRSFLVGMIYDNPSPNYVVNMQQGVLDAVRGAGLELVVHPCNRASDTFLSDVRGFIVRQKLFGVVMPPSVSEDERVIAILKEAECPYVRIASVSLDEPRHMVVTNDSSGAAEAARHLAGLGHRRIAFISGPDSFRSSHERGRGFAEGLAEHGLTLDPAYVRVGAYTFESGVEAARDLLAMADRPTAIFAGNDEMAIGVMKAARDAGLDVPFDLSICGFDDLPMASRVWPNLTTVRLPIRDMGRMAAEKLTASIRGLDAATLTQPEVRPSLVVRDSTAPLQGS</sequence>
<keyword evidence="2" id="KW-0238">DNA-binding</keyword>